<dbReference type="EC" id="2.1.1.193" evidence="3"/>
<evidence type="ECO:0000313" key="15">
    <source>
        <dbReference type="Proteomes" id="UP001287282"/>
    </source>
</evidence>
<dbReference type="PANTHER" id="PTHR30027:SF3">
    <property type="entry name" value="16S RRNA (URACIL(1498)-N(3))-METHYLTRANSFERASE"/>
    <property type="match status" value="1"/>
</dbReference>
<organism evidence="14 15">
    <name type="scientific">Alkalihalophilus lindianensis</name>
    <dbReference type="NCBI Taxonomy" id="1630542"/>
    <lineage>
        <taxon>Bacteria</taxon>
        <taxon>Bacillati</taxon>
        <taxon>Bacillota</taxon>
        <taxon>Bacilli</taxon>
        <taxon>Bacillales</taxon>
        <taxon>Bacillaceae</taxon>
        <taxon>Alkalihalophilus</taxon>
    </lineage>
</organism>
<dbReference type="Gene3D" id="3.40.1280.10">
    <property type="match status" value="1"/>
</dbReference>
<keyword evidence="15" id="KW-1185">Reference proteome</keyword>
<evidence type="ECO:0000256" key="10">
    <source>
        <dbReference type="ARBA" id="ARBA00025699"/>
    </source>
</evidence>
<dbReference type="InterPro" id="IPR006700">
    <property type="entry name" value="RsmE"/>
</dbReference>
<evidence type="ECO:0000256" key="4">
    <source>
        <dbReference type="ARBA" id="ARBA00013673"/>
    </source>
</evidence>
<dbReference type="InterPro" id="IPR029026">
    <property type="entry name" value="tRNA_m1G_MTases_N"/>
</dbReference>
<evidence type="ECO:0000256" key="9">
    <source>
        <dbReference type="ARBA" id="ARBA00022691"/>
    </source>
</evidence>
<evidence type="ECO:0000256" key="5">
    <source>
        <dbReference type="ARBA" id="ARBA00022490"/>
    </source>
</evidence>
<evidence type="ECO:0000256" key="11">
    <source>
        <dbReference type="ARBA" id="ARBA00033196"/>
    </source>
</evidence>
<comment type="similarity">
    <text evidence="2">Belongs to the RNA methyltransferase RsmE family.</text>
</comment>
<dbReference type="GO" id="GO:0032259">
    <property type="term" value="P:methylation"/>
    <property type="evidence" value="ECO:0007669"/>
    <property type="project" value="UniProtKB-KW"/>
</dbReference>
<dbReference type="NCBIfam" id="TIGR00046">
    <property type="entry name" value="RsmE family RNA methyltransferase"/>
    <property type="match status" value="1"/>
</dbReference>
<keyword evidence="9" id="KW-0949">S-adenosyl-L-methionine</keyword>
<reference evidence="14 15" key="1">
    <citation type="submission" date="2023-10" db="EMBL/GenBank/DDBJ databases">
        <title>Screening of Alkalihalobacillus lindianensis BZ-TG-R113 and Its Alleviation of Salt Stress on Rapeseed Growth.</title>
        <authorList>
            <person name="Zhao B."/>
            <person name="Guo T."/>
        </authorList>
    </citation>
    <scope>NUCLEOTIDE SEQUENCE [LARGE SCALE GENOMIC DNA]</scope>
    <source>
        <strain evidence="14 15">BZ-TG-R113</strain>
    </source>
</reference>
<evidence type="ECO:0000256" key="7">
    <source>
        <dbReference type="ARBA" id="ARBA00022603"/>
    </source>
</evidence>
<evidence type="ECO:0000256" key="8">
    <source>
        <dbReference type="ARBA" id="ARBA00022679"/>
    </source>
</evidence>
<dbReference type="GO" id="GO:0008168">
    <property type="term" value="F:methyltransferase activity"/>
    <property type="evidence" value="ECO:0007669"/>
    <property type="project" value="UniProtKB-KW"/>
</dbReference>
<evidence type="ECO:0000256" key="1">
    <source>
        <dbReference type="ARBA" id="ARBA00004496"/>
    </source>
</evidence>
<dbReference type="EMBL" id="JAWJBA010001070">
    <property type="protein sequence ID" value="MDV2687691.1"/>
    <property type="molecule type" value="Genomic_DNA"/>
</dbReference>
<name>A0ABU3XIK1_9BACI</name>
<dbReference type="SUPFAM" id="SSF75217">
    <property type="entry name" value="alpha/beta knot"/>
    <property type="match status" value="1"/>
</dbReference>
<evidence type="ECO:0000256" key="12">
    <source>
        <dbReference type="ARBA" id="ARBA00047944"/>
    </source>
</evidence>
<feature type="non-terminal residue" evidence="14">
    <location>
        <position position="78"/>
    </location>
</feature>
<keyword evidence="6" id="KW-0698">rRNA processing</keyword>
<comment type="catalytic activity">
    <reaction evidence="12">
        <text>uridine(1498) in 16S rRNA + S-adenosyl-L-methionine = N(3)-methyluridine(1498) in 16S rRNA + S-adenosyl-L-homocysteine + H(+)</text>
        <dbReference type="Rhea" id="RHEA:42920"/>
        <dbReference type="Rhea" id="RHEA-COMP:10283"/>
        <dbReference type="Rhea" id="RHEA-COMP:10284"/>
        <dbReference type="ChEBI" id="CHEBI:15378"/>
        <dbReference type="ChEBI" id="CHEBI:57856"/>
        <dbReference type="ChEBI" id="CHEBI:59789"/>
        <dbReference type="ChEBI" id="CHEBI:65315"/>
        <dbReference type="ChEBI" id="CHEBI:74502"/>
        <dbReference type="EC" id="2.1.1.193"/>
    </reaction>
</comment>
<dbReference type="Pfam" id="PF04452">
    <property type="entry name" value="Methyltrans_RNA"/>
    <property type="match status" value="1"/>
</dbReference>
<evidence type="ECO:0000313" key="14">
    <source>
        <dbReference type="EMBL" id="MDV2687691.1"/>
    </source>
</evidence>
<dbReference type="InterPro" id="IPR029028">
    <property type="entry name" value="Alpha/beta_knot_MTases"/>
</dbReference>
<proteinExistence type="inferred from homology"/>
<keyword evidence="8 14" id="KW-0808">Transferase</keyword>
<gene>
    <name evidence="14" type="ORF">RYX56_25410</name>
</gene>
<keyword evidence="5" id="KW-0963">Cytoplasm</keyword>
<keyword evidence="7 14" id="KW-0489">Methyltransferase</keyword>
<sequence length="78" mass="8279">VLRLMLAPDAEETLADIAPATQVQLLIGAEGGLDPQEVIAARQSGFRAVRLGPRVLRTETAGLAALAVLQALWGDFRE</sequence>
<dbReference type="Proteomes" id="UP001287282">
    <property type="component" value="Unassembled WGS sequence"/>
</dbReference>
<dbReference type="PANTHER" id="PTHR30027">
    <property type="entry name" value="RIBOSOMAL RNA SMALL SUBUNIT METHYLTRANSFERASE E"/>
    <property type="match status" value="1"/>
</dbReference>
<comment type="function">
    <text evidence="10">Specifically methylates the N3 position of the uracil ring of uridine 1498 (m3U1498) in 16S rRNA. Acts on the fully assembled 30S ribosomal subunit.</text>
</comment>
<evidence type="ECO:0000259" key="13">
    <source>
        <dbReference type="Pfam" id="PF04452"/>
    </source>
</evidence>
<feature type="non-terminal residue" evidence="14">
    <location>
        <position position="1"/>
    </location>
</feature>
<evidence type="ECO:0000256" key="3">
    <source>
        <dbReference type="ARBA" id="ARBA00012328"/>
    </source>
</evidence>
<protein>
    <recommendedName>
        <fullName evidence="4">Ribosomal RNA small subunit methyltransferase E</fullName>
        <ecNumber evidence="3">2.1.1.193</ecNumber>
    </recommendedName>
    <alternativeName>
        <fullName evidence="11">16S rRNA m3U1498 methyltransferase</fullName>
    </alternativeName>
</protein>
<accession>A0ABU3XIK1</accession>
<comment type="subcellular location">
    <subcellularLocation>
        <location evidence="1">Cytoplasm</location>
    </subcellularLocation>
</comment>
<evidence type="ECO:0000256" key="6">
    <source>
        <dbReference type="ARBA" id="ARBA00022552"/>
    </source>
</evidence>
<comment type="caution">
    <text evidence="14">The sequence shown here is derived from an EMBL/GenBank/DDBJ whole genome shotgun (WGS) entry which is preliminary data.</text>
</comment>
<dbReference type="RefSeq" id="WP_317124523.1">
    <property type="nucleotide sequence ID" value="NZ_JAWJBA010001070.1"/>
</dbReference>
<feature type="domain" description="Ribosomal RNA small subunit methyltransferase E methyltransferase" evidence="13">
    <location>
        <begin position="2"/>
        <end position="70"/>
    </location>
</feature>
<evidence type="ECO:0000256" key="2">
    <source>
        <dbReference type="ARBA" id="ARBA00005528"/>
    </source>
</evidence>
<dbReference type="InterPro" id="IPR046886">
    <property type="entry name" value="RsmE_MTase_dom"/>
</dbReference>